<dbReference type="Gene3D" id="2.60.120.10">
    <property type="entry name" value="Jelly Rolls"/>
    <property type="match status" value="1"/>
</dbReference>
<dbReference type="InterPro" id="IPR014710">
    <property type="entry name" value="RmlC-like_jellyroll"/>
</dbReference>
<organism evidence="2 3">
    <name type="scientific">Methyloradius palustris</name>
    <dbReference type="NCBI Taxonomy" id="2778876"/>
    <lineage>
        <taxon>Bacteria</taxon>
        <taxon>Pseudomonadati</taxon>
        <taxon>Pseudomonadota</taxon>
        <taxon>Betaproteobacteria</taxon>
        <taxon>Nitrosomonadales</taxon>
        <taxon>Methylophilaceae</taxon>
        <taxon>Methyloradius</taxon>
    </lineage>
</organism>
<reference evidence="2" key="1">
    <citation type="journal article" date="2021" name="Arch. Microbiol.">
        <title>Methyloradius palustris gen. nov., sp. nov., a methanol-oxidizing bacterium isolated from snow.</title>
        <authorList>
            <person name="Miyadera T."/>
            <person name="Kojima H."/>
            <person name="Fukui M."/>
        </authorList>
    </citation>
    <scope>NUCLEOTIDE SEQUENCE</scope>
    <source>
        <strain evidence="2">Zm11</strain>
    </source>
</reference>
<dbReference type="RefSeq" id="WP_221765308.1">
    <property type="nucleotide sequence ID" value="NZ_AP024110.1"/>
</dbReference>
<dbReference type="PANTHER" id="PTHR11635">
    <property type="entry name" value="CAMP-DEPENDENT PROTEIN KINASE REGULATORY CHAIN"/>
    <property type="match status" value="1"/>
</dbReference>
<dbReference type="AlphaFoldDB" id="A0A8D5GC85"/>
<dbReference type="SMART" id="SM00100">
    <property type="entry name" value="cNMP"/>
    <property type="match status" value="1"/>
</dbReference>
<proteinExistence type="predicted"/>
<evidence type="ECO:0000259" key="1">
    <source>
        <dbReference type="PROSITE" id="PS50042"/>
    </source>
</evidence>
<sequence>MATVDESGINEFKQVFPQLVSDLSPAALKKLLDSCALTEFRPGRNIMRDRMPSDAIYFVLEGEARVFIENDNQSIKLGNIKPGQILGEISILSRKLVSSASVEAATPMRTLKLRHQPLEDLLVAEDTGPALLNVLTEVLAARLRTPH</sequence>
<accession>A0A8D5GC85</accession>
<evidence type="ECO:0000313" key="2">
    <source>
        <dbReference type="EMBL" id="BCM24813.1"/>
    </source>
</evidence>
<gene>
    <name evidence="2" type="ORF">ZMTM_10720</name>
</gene>
<dbReference type="SUPFAM" id="SSF51206">
    <property type="entry name" value="cAMP-binding domain-like"/>
    <property type="match status" value="1"/>
</dbReference>
<dbReference type="InterPro" id="IPR050503">
    <property type="entry name" value="cAMP-dep_PK_reg_su-like"/>
</dbReference>
<keyword evidence="3" id="KW-1185">Reference proteome</keyword>
<dbReference type="GO" id="GO:0005829">
    <property type="term" value="C:cytosol"/>
    <property type="evidence" value="ECO:0007669"/>
    <property type="project" value="TreeGrafter"/>
</dbReference>
<dbReference type="Proteomes" id="UP000826722">
    <property type="component" value="Chromosome"/>
</dbReference>
<dbReference type="Pfam" id="PF00027">
    <property type="entry name" value="cNMP_binding"/>
    <property type="match status" value="1"/>
</dbReference>
<protein>
    <recommendedName>
        <fullName evidence="1">Cyclic nucleotide-binding domain-containing protein</fullName>
    </recommendedName>
</protein>
<dbReference type="GO" id="GO:0005952">
    <property type="term" value="C:cAMP-dependent protein kinase complex"/>
    <property type="evidence" value="ECO:0007669"/>
    <property type="project" value="InterPro"/>
</dbReference>
<dbReference type="CDD" id="cd00038">
    <property type="entry name" value="CAP_ED"/>
    <property type="match status" value="1"/>
</dbReference>
<dbReference type="InterPro" id="IPR018490">
    <property type="entry name" value="cNMP-bd_dom_sf"/>
</dbReference>
<evidence type="ECO:0000313" key="3">
    <source>
        <dbReference type="Proteomes" id="UP000826722"/>
    </source>
</evidence>
<dbReference type="InterPro" id="IPR000595">
    <property type="entry name" value="cNMP-bd_dom"/>
</dbReference>
<dbReference type="PROSITE" id="PS50042">
    <property type="entry name" value="CNMP_BINDING_3"/>
    <property type="match status" value="1"/>
</dbReference>
<dbReference type="KEGG" id="mpau:ZMTM_10720"/>
<name>A0A8D5GC85_9PROT</name>
<feature type="domain" description="Cyclic nucleotide-binding" evidence="1">
    <location>
        <begin position="19"/>
        <end position="122"/>
    </location>
</feature>
<dbReference type="EMBL" id="AP024110">
    <property type="protein sequence ID" value="BCM24813.1"/>
    <property type="molecule type" value="Genomic_DNA"/>
</dbReference>
<dbReference type="PANTHER" id="PTHR11635:SF152">
    <property type="entry name" value="CAMP-DEPENDENT PROTEIN KINASE TYPE I REGULATORY SUBUNIT-RELATED"/>
    <property type="match status" value="1"/>
</dbReference>